<gene>
    <name evidence="1" type="ORF">C4561_03300</name>
</gene>
<feature type="non-terminal residue" evidence="1">
    <location>
        <position position="1"/>
    </location>
</feature>
<dbReference type="EMBL" id="QZJF01000017">
    <property type="protein sequence ID" value="RJR27028.1"/>
    <property type="molecule type" value="Genomic_DNA"/>
</dbReference>
<accession>A0A3A4ZD70</accession>
<evidence type="ECO:0000313" key="1">
    <source>
        <dbReference type="EMBL" id="RJR27028.1"/>
    </source>
</evidence>
<dbReference type="Pfam" id="PF14066">
    <property type="entry name" value="DUF4256"/>
    <property type="match status" value="1"/>
</dbReference>
<dbReference type="InterPro" id="IPR025352">
    <property type="entry name" value="DUF4256"/>
</dbReference>
<comment type="caution">
    <text evidence="1">The sequence shown here is derived from an EMBL/GenBank/DDBJ whole genome shotgun (WGS) entry which is preliminary data.</text>
</comment>
<evidence type="ECO:0000313" key="2">
    <source>
        <dbReference type="Proteomes" id="UP000265540"/>
    </source>
</evidence>
<proteinExistence type="predicted"/>
<dbReference type="AlphaFoldDB" id="A0A3A4ZD70"/>
<organism evidence="1 2">
    <name type="scientific">candidate division WWE3 bacterium</name>
    <dbReference type="NCBI Taxonomy" id="2053526"/>
    <lineage>
        <taxon>Bacteria</taxon>
        <taxon>Katanobacteria</taxon>
    </lineage>
</organism>
<reference evidence="1 2" key="1">
    <citation type="journal article" date="2017" name="ISME J.">
        <title>Energy and carbon metabolisms in a deep terrestrial subsurface fluid microbial community.</title>
        <authorList>
            <person name="Momper L."/>
            <person name="Jungbluth S.P."/>
            <person name="Lee M.D."/>
            <person name="Amend J.P."/>
        </authorList>
    </citation>
    <scope>NUCLEOTIDE SEQUENCE [LARGE SCALE GENOMIC DNA]</scope>
    <source>
        <strain evidence="1">SURF_46</strain>
    </source>
</reference>
<dbReference type="Proteomes" id="UP000265540">
    <property type="component" value="Unassembled WGS sequence"/>
</dbReference>
<name>A0A3A4ZD70_UNCKA</name>
<sequence length="21" mass="2384">IYHNGAPSYYASRGFRGVLRV</sequence>
<protein>
    <submittedName>
        <fullName evidence="1">DUF4256 family protein</fullName>
    </submittedName>
</protein>